<protein>
    <submittedName>
        <fullName evidence="1">Uncharacterized protein</fullName>
    </submittedName>
</protein>
<dbReference type="AlphaFoldDB" id="A0A1I2GJE9"/>
<proteinExistence type="predicted"/>
<sequence length="47" mass="5157">MSRLSTATCPRGHIIVHRGARLAALADHAHRDDRRLEPRAAISSLSI</sequence>
<feature type="non-terminal residue" evidence="1">
    <location>
        <position position="47"/>
    </location>
</feature>
<organism evidence="1 2">
    <name type="scientific">Nannocystis exedens</name>
    <dbReference type="NCBI Taxonomy" id="54"/>
    <lineage>
        <taxon>Bacteria</taxon>
        <taxon>Pseudomonadati</taxon>
        <taxon>Myxococcota</taxon>
        <taxon>Polyangia</taxon>
        <taxon>Nannocystales</taxon>
        <taxon>Nannocystaceae</taxon>
        <taxon>Nannocystis</taxon>
    </lineage>
</organism>
<keyword evidence="2" id="KW-1185">Reference proteome</keyword>
<dbReference type="EMBL" id="FOMX01000033">
    <property type="protein sequence ID" value="SFF17353.1"/>
    <property type="molecule type" value="Genomic_DNA"/>
</dbReference>
<accession>A0A1I2GJE9</accession>
<reference evidence="2" key="1">
    <citation type="submission" date="2016-10" db="EMBL/GenBank/DDBJ databases">
        <authorList>
            <person name="Varghese N."/>
            <person name="Submissions S."/>
        </authorList>
    </citation>
    <scope>NUCLEOTIDE SEQUENCE [LARGE SCALE GENOMIC DNA]</scope>
    <source>
        <strain evidence="2">ATCC 25963</strain>
    </source>
</reference>
<evidence type="ECO:0000313" key="2">
    <source>
        <dbReference type="Proteomes" id="UP000199400"/>
    </source>
</evidence>
<dbReference type="Proteomes" id="UP000199400">
    <property type="component" value="Unassembled WGS sequence"/>
</dbReference>
<name>A0A1I2GJE9_9BACT</name>
<gene>
    <name evidence="1" type="ORF">SAMN02745121_07322</name>
</gene>
<evidence type="ECO:0000313" key="1">
    <source>
        <dbReference type="EMBL" id="SFF17353.1"/>
    </source>
</evidence>